<dbReference type="InterPro" id="IPR043993">
    <property type="entry name" value="T4SS_pilin"/>
</dbReference>
<evidence type="ECO:0000256" key="1">
    <source>
        <dbReference type="SAM" id="Phobius"/>
    </source>
</evidence>
<proteinExistence type="predicted"/>
<keyword evidence="1" id="KW-1133">Transmembrane helix</keyword>
<organism evidence="2 3">
    <name type="scientific">Candidatus Kuenenbacteria bacterium HGW-Kuenenbacteria-1</name>
    <dbReference type="NCBI Taxonomy" id="2013812"/>
    <lineage>
        <taxon>Bacteria</taxon>
        <taxon>Candidatus Kueneniibacteriota</taxon>
    </lineage>
</organism>
<evidence type="ECO:0000313" key="3">
    <source>
        <dbReference type="Proteomes" id="UP000233414"/>
    </source>
</evidence>
<accession>A0A2N1UNA7</accession>
<protein>
    <submittedName>
        <fullName evidence="2">Uncharacterized protein</fullName>
    </submittedName>
</protein>
<feature type="transmembrane region" description="Helical" evidence="1">
    <location>
        <begin position="116"/>
        <end position="137"/>
    </location>
</feature>
<dbReference type="Proteomes" id="UP000233414">
    <property type="component" value="Unassembled WGS sequence"/>
</dbReference>
<dbReference type="AlphaFoldDB" id="A0A2N1UNA7"/>
<reference evidence="2 3" key="1">
    <citation type="journal article" date="2017" name="ISME J.">
        <title>Potential for microbial H2 and metal transformations associated with novel bacteria and archaea in deep terrestrial subsurface sediments.</title>
        <authorList>
            <person name="Hernsdorf A.W."/>
            <person name="Amano Y."/>
            <person name="Miyakawa K."/>
            <person name="Ise K."/>
            <person name="Suzuki Y."/>
            <person name="Anantharaman K."/>
            <person name="Probst A."/>
            <person name="Burstein D."/>
            <person name="Thomas B.C."/>
            <person name="Banfield J.F."/>
        </authorList>
    </citation>
    <scope>NUCLEOTIDE SEQUENCE [LARGE SCALE GENOMIC DNA]</scope>
    <source>
        <strain evidence="2">HGW-Kuenenbacteria-1</strain>
    </source>
</reference>
<feature type="transmembrane region" description="Helical" evidence="1">
    <location>
        <begin position="20"/>
        <end position="39"/>
    </location>
</feature>
<keyword evidence="1" id="KW-0472">Membrane</keyword>
<dbReference type="Pfam" id="PF18895">
    <property type="entry name" value="T4SS_pilin"/>
    <property type="match status" value="1"/>
</dbReference>
<feature type="transmembrane region" description="Helical" evidence="1">
    <location>
        <begin position="80"/>
        <end position="104"/>
    </location>
</feature>
<sequence length="400" mass="44334">MKKLEILSFMQNFQIKKYTILFFAVFLLFTFSFIAIIKAQNNPYEFTPSVTIPGSIFEKGKGIGIDGTLIGKYINAIFEFFVIISAVLAVFMIMIAGVIWILAAGSSEKVGQAKKMIGNAVIGLILALGAYTILSLINPQLVILKNINVTPIKRTELTKETSFTAKRSGLDICKTYPDNYAGIKLSIIKNNSNLPLLKENINNIADVAQAKIACEDYCRNSKDLCFLPEPSSCIKGFSLSHDRSFVCCSCDNEIKINRISVMGELIRTQYTFDKGIQRQLPDASDDLLNLLNCIYIHTPKEIKLNISSISDSNCIGNLSICKNYTNTCDAKKGITTNCHWHNKNSCHYGGNSNQSYAVDINNKDSSTKEIITKVANVCNAKFVNPEDTHIHISVSPCKDN</sequence>
<keyword evidence="1" id="KW-0812">Transmembrane</keyword>
<dbReference type="EMBL" id="PGYQ01000007">
    <property type="protein sequence ID" value="PKL72323.1"/>
    <property type="molecule type" value="Genomic_DNA"/>
</dbReference>
<comment type="caution">
    <text evidence="2">The sequence shown here is derived from an EMBL/GenBank/DDBJ whole genome shotgun (WGS) entry which is preliminary data.</text>
</comment>
<gene>
    <name evidence="2" type="ORF">CVV26_02045</name>
</gene>
<name>A0A2N1UNA7_9BACT</name>
<evidence type="ECO:0000313" key="2">
    <source>
        <dbReference type="EMBL" id="PKL72323.1"/>
    </source>
</evidence>